<accession>A0AAV9AJJ8</accession>
<sequence length="112" mass="12710">MLECPIAKQVWQRLAAMTEFKDGCSSLDELWRAGKSLRARGDKGVKAKVSHSFISAVAWALWIARNHLVFRGTLVYMENIWEMVMHAIKDWGRCCAGARSVSVRRGLLCIEE</sequence>
<dbReference type="EMBL" id="JAUJYN010000008">
    <property type="protein sequence ID" value="KAK1264425.1"/>
    <property type="molecule type" value="Genomic_DNA"/>
</dbReference>
<gene>
    <name evidence="1" type="ORF">QJS04_geneDACA014980</name>
</gene>
<evidence type="ECO:0000313" key="1">
    <source>
        <dbReference type="EMBL" id="KAK1264425.1"/>
    </source>
</evidence>
<dbReference type="Proteomes" id="UP001179952">
    <property type="component" value="Unassembled WGS sequence"/>
</dbReference>
<proteinExistence type="predicted"/>
<dbReference type="AlphaFoldDB" id="A0AAV9AJJ8"/>
<protein>
    <submittedName>
        <fullName evidence="1">Uncharacterized protein</fullName>
    </submittedName>
</protein>
<reference evidence="1" key="1">
    <citation type="journal article" date="2023" name="Nat. Commun.">
        <title>Diploid and tetraploid genomes of Acorus and the evolution of monocots.</title>
        <authorList>
            <person name="Ma L."/>
            <person name="Liu K.W."/>
            <person name="Li Z."/>
            <person name="Hsiao Y.Y."/>
            <person name="Qi Y."/>
            <person name="Fu T."/>
            <person name="Tang G.D."/>
            <person name="Zhang D."/>
            <person name="Sun W.H."/>
            <person name="Liu D.K."/>
            <person name="Li Y."/>
            <person name="Chen G.Z."/>
            <person name="Liu X.D."/>
            <person name="Liao X.Y."/>
            <person name="Jiang Y.T."/>
            <person name="Yu X."/>
            <person name="Hao Y."/>
            <person name="Huang J."/>
            <person name="Zhao X.W."/>
            <person name="Ke S."/>
            <person name="Chen Y.Y."/>
            <person name="Wu W.L."/>
            <person name="Hsu J.L."/>
            <person name="Lin Y.F."/>
            <person name="Huang M.D."/>
            <person name="Li C.Y."/>
            <person name="Huang L."/>
            <person name="Wang Z.W."/>
            <person name="Zhao X."/>
            <person name="Zhong W.Y."/>
            <person name="Peng D.H."/>
            <person name="Ahmad S."/>
            <person name="Lan S."/>
            <person name="Zhang J.S."/>
            <person name="Tsai W.C."/>
            <person name="Van de Peer Y."/>
            <person name="Liu Z.J."/>
        </authorList>
    </citation>
    <scope>NUCLEOTIDE SEQUENCE</scope>
    <source>
        <strain evidence="1">SCP</strain>
    </source>
</reference>
<reference evidence="1" key="2">
    <citation type="submission" date="2023-06" db="EMBL/GenBank/DDBJ databases">
        <authorList>
            <person name="Ma L."/>
            <person name="Liu K.-W."/>
            <person name="Li Z."/>
            <person name="Hsiao Y.-Y."/>
            <person name="Qi Y."/>
            <person name="Fu T."/>
            <person name="Tang G."/>
            <person name="Zhang D."/>
            <person name="Sun W.-H."/>
            <person name="Liu D.-K."/>
            <person name="Li Y."/>
            <person name="Chen G.-Z."/>
            <person name="Liu X.-D."/>
            <person name="Liao X.-Y."/>
            <person name="Jiang Y.-T."/>
            <person name="Yu X."/>
            <person name="Hao Y."/>
            <person name="Huang J."/>
            <person name="Zhao X.-W."/>
            <person name="Ke S."/>
            <person name="Chen Y.-Y."/>
            <person name="Wu W.-L."/>
            <person name="Hsu J.-L."/>
            <person name="Lin Y.-F."/>
            <person name="Huang M.-D."/>
            <person name="Li C.-Y."/>
            <person name="Huang L."/>
            <person name="Wang Z.-W."/>
            <person name="Zhao X."/>
            <person name="Zhong W.-Y."/>
            <person name="Peng D.-H."/>
            <person name="Ahmad S."/>
            <person name="Lan S."/>
            <person name="Zhang J.-S."/>
            <person name="Tsai W.-C."/>
            <person name="Van De Peer Y."/>
            <person name="Liu Z.-J."/>
        </authorList>
    </citation>
    <scope>NUCLEOTIDE SEQUENCE</scope>
    <source>
        <strain evidence="1">SCP</strain>
        <tissue evidence="1">Leaves</tissue>
    </source>
</reference>
<keyword evidence="2" id="KW-1185">Reference proteome</keyword>
<comment type="caution">
    <text evidence="1">The sequence shown here is derived from an EMBL/GenBank/DDBJ whole genome shotgun (WGS) entry which is preliminary data.</text>
</comment>
<evidence type="ECO:0000313" key="2">
    <source>
        <dbReference type="Proteomes" id="UP001179952"/>
    </source>
</evidence>
<name>A0AAV9AJJ8_ACOGR</name>
<organism evidence="1 2">
    <name type="scientific">Acorus gramineus</name>
    <name type="common">Dwarf sweet flag</name>
    <dbReference type="NCBI Taxonomy" id="55184"/>
    <lineage>
        <taxon>Eukaryota</taxon>
        <taxon>Viridiplantae</taxon>
        <taxon>Streptophyta</taxon>
        <taxon>Embryophyta</taxon>
        <taxon>Tracheophyta</taxon>
        <taxon>Spermatophyta</taxon>
        <taxon>Magnoliopsida</taxon>
        <taxon>Liliopsida</taxon>
        <taxon>Acoraceae</taxon>
        <taxon>Acorus</taxon>
    </lineage>
</organism>